<evidence type="ECO:0000313" key="2">
    <source>
        <dbReference type="EMBL" id="MDE8601620.1"/>
    </source>
</evidence>
<name>A0ABT5WC37_9GAMM</name>
<keyword evidence="1" id="KW-1133">Transmembrane helix</keyword>
<protein>
    <recommendedName>
        <fullName evidence="4">O-Antigen ligase</fullName>
    </recommendedName>
</protein>
<comment type="caution">
    <text evidence="2">The sequence shown here is derived from an EMBL/GenBank/DDBJ whole genome shotgun (WGS) entry which is preliminary data.</text>
</comment>
<evidence type="ECO:0008006" key="4">
    <source>
        <dbReference type="Google" id="ProtNLM"/>
    </source>
</evidence>
<feature type="transmembrane region" description="Helical" evidence="1">
    <location>
        <begin position="201"/>
        <end position="218"/>
    </location>
</feature>
<gene>
    <name evidence="2" type="ORF">M3I01_001585</name>
</gene>
<feature type="transmembrane region" description="Helical" evidence="1">
    <location>
        <begin position="127"/>
        <end position="149"/>
    </location>
</feature>
<accession>A0ABT5WC37</accession>
<feature type="transmembrane region" description="Helical" evidence="1">
    <location>
        <begin position="91"/>
        <end position="115"/>
    </location>
</feature>
<feature type="transmembrane region" description="Helical" evidence="1">
    <location>
        <begin position="254"/>
        <end position="272"/>
    </location>
</feature>
<feature type="transmembrane region" description="Helical" evidence="1">
    <location>
        <begin position="224"/>
        <end position="242"/>
    </location>
</feature>
<feature type="transmembrane region" description="Helical" evidence="1">
    <location>
        <begin position="38"/>
        <end position="57"/>
    </location>
</feature>
<dbReference type="Proteomes" id="UP001139522">
    <property type="component" value="Unassembled WGS sequence"/>
</dbReference>
<evidence type="ECO:0000256" key="1">
    <source>
        <dbReference type="SAM" id="Phobius"/>
    </source>
</evidence>
<feature type="transmembrane region" description="Helical" evidence="1">
    <location>
        <begin position="372"/>
        <end position="390"/>
    </location>
</feature>
<feature type="transmembrane region" description="Helical" evidence="1">
    <location>
        <begin position="169"/>
        <end position="189"/>
    </location>
</feature>
<dbReference type="EMBL" id="JAMZEG020000001">
    <property type="protein sequence ID" value="MDE8601620.1"/>
    <property type="molecule type" value="Genomic_DNA"/>
</dbReference>
<feature type="transmembrane region" description="Helical" evidence="1">
    <location>
        <begin position="66"/>
        <end position="85"/>
    </location>
</feature>
<organism evidence="2 3">
    <name type="scientific">Marinomonas maritima</name>
    <dbReference type="NCBI Taxonomy" id="2940935"/>
    <lineage>
        <taxon>Bacteria</taxon>
        <taxon>Pseudomonadati</taxon>
        <taxon>Pseudomonadota</taxon>
        <taxon>Gammaproteobacteria</taxon>
        <taxon>Oceanospirillales</taxon>
        <taxon>Oceanospirillaceae</taxon>
        <taxon>Marinomonas</taxon>
    </lineage>
</organism>
<evidence type="ECO:0000313" key="3">
    <source>
        <dbReference type="Proteomes" id="UP001139522"/>
    </source>
</evidence>
<keyword evidence="3" id="KW-1185">Reference proteome</keyword>
<feature type="transmembrane region" description="Helical" evidence="1">
    <location>
        <begin position="7"/>
        <end position="26"/>
    </location>
</feature>
<reference evidence="2" key="1">
    <citation type="submission" date="2023-01" db="EMBL/GenBank/DDBJ databases">
        <title>Psychroserpens sp. MSW6 and Marinomonas sp. RSW2, isolated from seawater.</title>
        <authorList>
            <person name="Kristyanto S."/>
            <person name="Jung J."/>
            <person name="Kim J.M."/>
            <person name="Jeon C.O."/>
        </authorList>
    </citation>
    <scope>NUCLEOTIDE SEQUENCE</scope>
    <source>
        <strain evidence="2">RSW2</strain>
    </source>
</reference>
<dbReference type="RefSeq" id="WP_275564879.1">
    <property type="nucleotide sequence ID" value="NZ_JAMZEG020000001.1"/>
</dbReference>
<proteinExistence type="predicted"/>
<feature type="transmembrane region" description="Helical" evidence="1">
    <location>
        <begin position="343"/>
        <end position="363"/>
    </location>
</feature>
<sequence length="421" mass="50510">MKLKKKYIINILLTLFFLIFPVWIVFQELFYKLGIDSKNIKVVFLLIFLFFIFLLILNNNFKIHKVFFINFILFLLLVFSVFVNINSGVFHLSYIIFGFYDIFFIYFMAILIGFLSHKKLNENSLNYYFKLLFFLGIISILFASIQKVYNSQVFYQFQNWMYLTKSRDIFRLNGIFLSHAWFASFLFFILSWSFYIWKKTYKFKFFLIFLICSIFLYWTYSKTFLMMAFAFVFLVLFFDRIITLKLRFISKGYFVLFVLFCILLSCFLMIFVQDLEYTNKGFLYTASTKVRVYYWSIIINDYFLDADLHNVIFGHTITQSGENDFLIKSTGKVIQTENLFFTIYLWGGILALLVFVSAQYILWKELFKRSNLFSKYLIIVLPIWFLGGIFGRTIGYYSFFCMMPALLSINNQVVVCRKKES</sequence>
<keyword evidence="1" id="KW-0812">Transmembrane</keyword>
<keyword evidence="1" id="KW-0472">Membrane</keyword>